<sequence>MARQRAPSFSSVTTGIRRWRRLTRCSGCLKPKRPRSTPVRRKRTHEREWRHAGRNGRRRIVCARRFRPAALECTLAEPRHRLRAAGARPHRAVLAGRARYGRHLVEHGHVRPLPPHRPDRRLAGLAATQRTRARRTRPSYAGAVFLVLGGLLWMLGEIASLDVVRQAALVGMIQASVLLVFGWRATLAMLFPVFYLSFLIPVGEQIVPAMQEFTADFCMWMLHVVKLPAVRDGVFISVLNNHFEVAEACSGVRFLIAMFALGTLCANLFFKTWWRRGLFLVLAIVVPIIANGFRAFSIIYIAHKTDMQYAVGVDHIVYGWVFFSIVMVILLLIGRTFADRWVDDPTFDPARLQWAPPAGTGLQPALLATVLGLAAAGLGYGYSQFVSSRTPEVQVAQIIIDPPAGWAATNTPGAPWKPNYVDNDAEAAATYYRDGKVVSIYLGAYNRQHDKAEIIGYGQVPWRRPKSGPGHRTSTTPHAAPAGRPEGVPDELGVRNARRLAMVLCQWPHRDQRLRRQAGKPEGQAVRRTAALGKPDRLGRALRPHPAGHARHGRIHAGIRAGIRTPSRPSGTGDPLTCAALPAFSTAPVTARSMRRCCAP</sequence>
<dbReference type="KEGG" id="hgn:E6W36_02450"/>
<dbReference type="AlphaFoldDB" id="A0A4D7C5K0"/>
<keyword evidence="3" id="KW-0645">Protease</keyword>
<evidence type="ECO:0000256" key="2">
    <source>
        <dbReference type="ARBA" id="ARBA00022475"/>
    </source>
</evidence>
<name>A0A4D7C5K0_9SPHN</name>
<feature type="transmembrane region" description="Helical" evidence="9">
    <location>
        <begin position="277"/>
        <end position="303"/>
    </location>
</feature>
<evidence type="ECO:0000259" key="10">
    <source>
        <dbReference type="Pfam" id="PF11984"/>
    </source>
</evidence>
<dbReference type="GO" id="GO:0006508">
    <property type="term" value="P:proteolysis"/>
    <property type="evidence" value="ECO:0007669"/>
    <property type="project" value="UniProtKB-KW"/>
</dbReference>
<dbReference type="InterPro" id="IPR026392">
    <property type="entry name" value="Exo/Archaeosortase_dom"/>
</dbReference>
<feature type="region of interest" description="Disordered" evidence="8">
    <location>
        <begin position="460"/>
        <end position="490"/>
    </location>
</feature>
<dbReference type="EMBL" id="CP039704">
    <property type="protein sequence ID" value="QCI78875.1"/>
    <property type="molecule type" value="Genomic_DNA"/>
</dbReference>
<dbReference type="Pfam" id="PF11984">
    <property type="entry name" value="DUF3485"/>
    <property type="match status" value="1"/>
</dbReference>
<dbReference type="GO" id="GO:0005886">
    <property type="term" value="C:plasma membrane"/>
    <property type="evidence" value="ECO:0007669"/>
    <property type="project" value="UniProtKB-SubCell"/>
</dbReference>
<feature type="transmembrane region" description="Helical" evidence="9">
    <location>
        <begin position="250"/>
        <end position="270"/>
    </location>
</feature>
<feature type="transmembrane region" description="Helical" evidence="9">
    <location>
        <begin position="140"/>
        <end position="161"/>
    </location>
</feature>
<protein>
    <submittedName>
        <fullName evidence="11">Exosortase</fullName>
        <ecNumber evidence="11">3.4.22.-</ecNumber>
    </submittedName>
</protein>
<evidence type="ECO:0000256" key="5">
    <source>
        <dbReference type="ARBA" id="ARBA00022801"/>
    </source>
</evidence>
<dbReference type="InterPro" id="IPR019127">
    <property type="entry name" value="Exosortase"/>
</dbReference>
<evidence type="ECO:0000256" key="7">
    <source>
        <dbReference type="ARBA" id="ARBA00023136"/>
    </source>
</evidence>
<dbReference type="NCBIfam" id="TIGR04178">
    <property type="entry name" value="exo_archaeo"/>
    <property type="match status" value="1"/>
</dbReference>
<keyword evidence="12" id="KW-1185">Reference proteome</keyword>
<evidence type="ECO:0000313" key="11">
    <source>
        <dbReference type="EMBL" id="QCI78875.1"/>
    </source>
</evidence>
<evidence type="ECO:0000256" key="8">
    <source>
        <dbReference type="SAM" id="MobiDB-lite"/>
    </source>
</evidence>
<dbReference type="EC" id="3.4.22.-" evidence="11"/>
<dbReference type="InterPro" id="IPR014263">
    <property type="entry name" value="Methanolan_biosynth_EpsI"/>
</dbReference>
<evidence type="ECO:0000256" key="4">
    <source>
        <dbReference type="ARBA" id="ARBA00022692"/>
    </source>
</evidence>
<dbReference type="Proteomes" id="UP000298714">
    <property type="component" value="Chromosome"/>
</dbReference>
<dbReference type="NCBIfam" id="TIGR02602">
    <property type="entry name" value="8TM_EpsH"/>
    <property type="match status" value="1"/>
</dbReference>
<evidence type="ECO:0000256" key="3">
    <source>
        <dbReference type="ARBA" id="ARBA00022670"/>
    </source>
</evidence>
<feature type="region of interest" description="Disordered" evidence="8">
    <location>
        <begin position="31"/>
        <end position="51"/>
    </location>
</feature>
<dbReference type="InterPro" id="IPR013426">
    <property type="entry name" value="EpsH-like"/>
</dbReference>
<dbReference type="Pfam" id="PF09721">
    <property type="entry name" value="Exosortase_EpsH"/>
    <property type="match status" value="1"/>
</dbReference>
<keyword evidence="7 9" id="KW-0472">Membrane</keyword>
<evidence type="ECO:0000256" key="1">
    <source>
        <dbReference type="ARBA" id="ARBA00004651"/>
    </source>
</evidence>
<accession>A0A4D7C5K0</accession>
<reference evidence="12" key="1">
    <citation type="submission" date="2019-04" db="EMBL/GenBank/DDBJ databases">
        <title>Complete genome sequence of Sphingomonas sp. W1-2-3.</title>
        <authorList>
            <person name="Im W.T."/>
        </authorList>
    </citation>
    <scope>NUCLEOTIDE SEQUENCE [LARGE SCALE GENOMIC DNA]</scope>
    <source>
        <strain evidence="12">W1-2-3</strain>
    </source>
</reference>
<gene>
    <name evidence="11" type="primary">xrt</name>
    <name evidence="11" type="ORF">E6W36_02450</name>
</gene>
<evidence type="ECO:0000313" key="12">
    <source>
        <dbReference type="Proteomes" id="UP000298714"/>
    </source>
</evidence>
<dbReference type="GO" id="GO:0008233">
    <property type="term" value="F:peptidase activity"/>
    <property type="evidence" value="ECO:0007669"/>
    <property type="project" value="UniProtKB-KW"/>
</dbReference>
<keyword evidence="5 11" id="KW-0378">Hydrolase</keyword>
<evidence type="ECO:0000256" key="9">
    <source>
        <dbReference type="SAM" id="Phobius"/>
    </source>
</evidence>
<evidence type="ECO:0000256" key="6">
    <source>
        <dbReference type="ARBA" id="ARBA00022989"/>
    </source>
</evidence>
<keyword evidence="2" id="KW-1003">Cell membrane</keyword>
<dbReference type="NCBIfam" id="TIGR03109">
    <property type="entry name" value="exosort_XrtA"/>
    <property type="match status" value="1"/>
</dbReference>
<proteinExistence type="predicted"/>
<feature type="transmembrane region" description="Helical" evidence="9">
    <location>
        <begin position="315"/>
        <end position="333"/>
    </location>
</feature>
<comment type="subcellular location">
    <subcellularLocation>
        <location evidence="1">Cell membrane</location>
        <topology evidence="1">Multi-pass membrane protein</topology>
    </subcellularLocation>
</comment>
<feature type="transmembrane region" description="Helical" evidence="9">
    <location>
        <begin position="181"/>
        <end position="201"/>
    </location>
</feature>
<feature type="domain" description="Methanolan biosynthesis EpsI" evidence="10">
    <location>
        <begin position="372"/>
        <end position="461"/>
    </location>
</feature>
<keyword evidence="6 9" id="KW-1133">Transmembrane helix</keyword>
<keyword evidence="4 9" id="KW-0812">Transmembrane</keyword>
<dbReference type="InterPro" id="IPR017540">
    <property type="entry name" value="Exosortase-1"/>
</dbReference>
<organism evidence="11 12">
    <name type="scientific">Hankyongella ginsenosidimutans</name>
    <dbReference type="NCBI Taxonomy" id="1763828"/>
    <lineage>
        <taxon>Bacteria</taxon>
        <taxon>Pseudomonadati</taxon>
        <taxon>Pseudomonadota</taxon>
        <taxon>Alphaproteobacteria</taxon>
        <taxon>Sphingomonadales</taxon>
        <taxon>Sphingomonadaceae</taxon>
        <taxon>Hankyongella</taxon>
    </lineage>
</organism>
<feature type="compositionally biased region" description="Basic residues" evidence="8">
    <location>
        <begin position="31"/>
        <end position="44"/>
    </location>
</feature>